<feature type="transmembrane region" description="Helical" evidence="1">
    <location>
        <begin position="20"/>
        <end position="43"/>
    </location>
</feature>
<dbReference type="KEGG" id="ppd:Ppro_3039"/>
<dbReference type="AlphaFoldDB" id="A1ATG6"/>
<dbReference type="eggNOG" id="ENOG50340K8">
    <property type="taxonomic scope" value="Bacteria"/>
</dbReference>
<evidence type="ECO:0000313" key="2">
    <source>
        <dbReference type="EMBL" id="ABL00637.1"/>
    </source>
</evidence>
<reference evidence="2 3" key="1">
    <citation type="submission" date="2006-10" db="EMBL/GenBank/DDBJ databases">
        <title>Complete sequence of chromosome of Pelobacter propionicus DSM 2379.</title>
        <authorList>
            <consortium name="US DOE Joint Genome Institute"/>
            <person name="Copeland A."/>
            <person name="Lucas S."/>
            <person name="Lapidus A."/>
            <person name="Barry K."/>
            <person name="Detter J.C."/>
            <person name="Glavina del Rio T."/>
            <person name="Hammon N."/>
            <person name="Israni S."/>
            <person name="Dalin E."/>
            <person name="Tice H."/>
            <person name="Pitluck S."/>
            <person name="Saunders E."/>
            <person name="Brettin T."/>
            <person name="Bruce D."/>
            <person name="Han C."/>
            <person name="Tapia R."/>
            <person name="Schmutz J."/>
            <person name="Larimer F."/>
            <person name="Land M."/>
            <person name="Hauser L."/>
            <person name="Kyrpides N."/>
            <person name="Kim E."/>
            <person name="Lovley D."/>
            <person name="Richardson P."/>
        </authorList>
    </citation>
    <scope>NUCLEOTIDE SEQUENCE [LARGE SCALE GENOMIC DNA]</scope>
    <source>
        <strain evidence="3">DSM 2379 / NBRC 103807 / OttBd1</strain>
    </source>
</reference>
<protein>
    <submittedName>
        <fullName evidence="2">Uncharacterized protein</fullName>
    </submittedName>
</protein>
<accession>A1ATG6</accession>
<dbReference type="OrthoDB" id="9795505at2"/>
<dbReference type="Proteomes" id="UP000006732">
    <property type="component" value="Chromosome"/>
</dbReference>
<organism evidence="2 3">
    <name type="scientific">Pelobacter propionicus (strain DSM 2379 / NBRC 103807 / OttBd1)</name>
    <dbReference type="NCBI Taxonomy" id="338966"/>
    <lineage>
        <taxon>Bacteria</taxon>
        <taxon>Pseudomonadati</taxon>
        <taxon>Thermodesulfobacteriota</taxon>
        <taxon>Desulfuromonadia</taxon>
        <taxon>Desulfuromonadales</taxon>
        <taxon>Desulfuromonadaceae</taxon>
        <taxon>Pelobacter</taxon>
    </lineage>
</organism>
<evidence type="ECO:0000313" key="3">
    <source>
        <dbReference type="Proteomes" id="UP000006732"/>
    </source>
</evidence>
<keyword evidence="1" id="KW-0472">Membrane</keyword>
<evidence type="ECO:0000256" key="1">
    <source>
        <dbReference type="SAM" id="Phobius"/>
    </source>
</evidence>
<keyword evidence="1" id="KW-1133">Transmembrane helix</keyword>
<sequence>MERVRIGCNYEKRPFWKMLLGVPLIYLPILTTVPFVIVGVLLVRTHLKYVGGMQIKSYGEFVPEWVSHRYRNSEQPTINVPWYHVAHYRIFWVFNCKLYCPLSVALFCYMSYLVKIVENWWCPFTHGRKHEYREGAIDHSFWHVDPAETAKLHPDDRNNPLWNEKEGR</sequence>
<dbReference type="RefSeq" id="WP_011736872.1">
    <property type="nucleotide sequence ID" value="NC_008609.1"/>
</dbReference>
<gene>
    <name evidence="2" type="ordered locus">Ppro_3039</name>
</gene>
<keyword evidence="3" id="KW-1185">Reference proteome</keyword>
<dbReference type="STRING" id="338966.Ppro_3039"/>
<dbReference type="HOGENOM" id="CLU_1501806_0_0_7"/>
<proteinExistence type="predicted"/>
<dbReference type="EMBL" id="CP000482">
    <property type="protein sequence ID" value="ABL00637.1"/>
    <property type="molecule type" value="Genomic_DNA"/>
</dbReference>
<keyword evidence="1" id="KW-0812">Transmembrane</keyword>
<name>A1ATG6_PELPD</name>